<protein>
    <submittedName>
        <fullName evidence="9">Membrane-bound acyltransferase YfiQ involved in biofilm formation</fullName>
    </submittedName>
</protein>
<feature type="transmembrane region" description="Helical" evidence="7">
    <location>
        <begin position="93"/>
        <end position="110"/>
    </location>
</feature>
<feature type="transmembrane region" description="Helical" evidence="7">
    <location>
        <begin position="52"/>
        <end position="72"/>
    </location>
</feature>
<evidence type="ECO:0000313" key="10">
    <source>
        <dbReference type="Proteomes" id="UP000256304"/>
    </source>
</evidence>
<evidence type="ECO:0000256" key="2">
    <source>
        <dbReference type="ARBA" id="ARBA00007400"/>
    </source>
</evidence>
<evidence type="ECO:0000256" key="4">
    <source>
        <dbReference type="ARBA" id="ARBA00022692"/>
    </source>
</evidence>
<evidence type="ECO:0000256" key="1">
    <source>
        <dbReference type="ARBA" id="ARBA00004651"/>
    </source>
</evidence>
<feature type="domain" description="Acyltransferase 3" evidence="8">
    <location>
        <begin position="13"/>
        <end position="341"/>
    </location>
</feature>
<keyword evidence="4 7" id="KW-0812">Transmembrane</keyword>
<dbReference type="EMBL" id="QTTN01000053">
    <property type="protein sequence ID" value="REE57509.1"/>
    <property type="molecule type" value="Genomic_DNA"/>
</dbReference>
<comment type="similarity">
    <text evidence="2">Belongs to the acyltransferase 3 family.</text>
</comment>
<comment type="subcellular location">
    <subcellularLocation>
        <location evidence="1">Cell membrane</location>
        <topology evidence="1">Multi-pass membrane protein</topology>
    </subcellularLocation>
</comment>
<feature type="transmembrane region" description="Helical" evidence="7">
    <location>
        <begin position="264"/>
        <end position="280"/>
    </location>
</feature>
<dbReference type="PANTHER" id="PTHR40074">
    <property type="entry name" value="O-ACETYLTRANSFERASE WECH"/>
    <property type="match status" value="1"/>
</dbReference>
<dbReference type="OrthoDB" id="65129at2"/>
<evidence type="ECO:0000256" key="7">
    <source>
        <dbReference type="SAM" id="Phobius"/>
    </source>
</evidence>
<evidence type="ECO:0000259" key="8">
    <source>
        <dbReference type="Pfam" id="PF01757"/>
    </source>
</evidence>
<dbReference type="GO" id="GO:0009246">
    <property type="term" value="P:enterobacterial common antigen biosynthetic process"/>
    <property type="evidence" value="ECO:0007669"/>
    <property type="project" value="TreeGrafter"/>
</dbReference>
<feature type="transmembrane region" description="Helical" evidence="7">
    <location>
        <begin position="12"/>
        <end position="32"/>
    </location>
</feature>
<proteinExistence type="inferred from homology"/>
<feature type="transmembrane region" description="Helical" evidence="7">
    <location>
        <begin position="163"/>
        <end position="182"/>
    </location>
</feature>
<dbReference type="AlphaFoldDB" id="A0A3D9QC30"/>
<organism evidence="9 10">
    <name type="scientific">Paenibacillus taihuensis</name>
    <dbReference type="NCBI Taxonomy" id="1156355"/>
    <lineage>
        <taxon>Bacteria</taxon>
        <taxon>Bacillati</taxon>
        <taxon>Bacillota</taxon>
        <taxon>Bacilli</taxon>
        <taxon>Bacillales</taxon>
        <taxon>Paenibacillaceae</taxon>
        <taxon>Paenibacillus</taxon>
    </lineage>
</organism>
<sequence>MKDESKVIKEMFVLRSIACLGIVTFNALDAAFTHFKLSDAARFTWTPAIIETIQMLLLFSTPMFIFISEFILARAYRSGTPSGFLRKRAKYILVPYVTMAILFSFVDLMVEHDNPSLKLYLYELAKNFFLADFFGYFLLVVFQFYLLHLAFDKWMVRRFSMKSVLICTIGLNVLYLAVFNLFDLESLPIGNYYIVSFMNKVPAFAWVAYFSLAFYCGRYYETFAAQLGKRIKWVFALLVLAAAAMEVLYHTGVIERLYSKRFDVLLYTTGMIFILLHFSSKWSRIPTVLVKVSQYSFGIFLLTRFFLFGVSQLFPDQYSLPRLLLFIVLACAVSILGSMGITHVLNKFRFGPFIAGRIGIGIPQQQTKQKVGNETGVKLKEYS</sequence>
<name>A0A3D9QC30_9BACL</name>
<gene>
    <name evidence="9" type="ORF">A8990_15318</name>
</gene>
<evidence type="ECO:0000256" key="5">
    <source>
        <dbReference type="ARBA" id="ARBA00022989"/>
    </source>
</evidence>
<accession>A0A3D9QC30</accession>
<keyword evidence="10" id="KW-1185">Reference proteome</keyword>
<feature type="transmembrane region" description="Helical" evidence="7">
    <location>
        <begin position="292"/>
        <end position="311"/>
    </location>
</feature>
<dbReference type="InterPro" id="IPR002656">
    <property type="entry name" value="Acyl_transf_3_dom"/>
</dbReference>
<keyword evidence="3" id="KW-1003">Cell membrane</keyword>
<dbReference type="GO" id="GO:0016413">
    <property type="term" value="F:O-acetyltransferase activity"/>
    <property type="evidence" value="ECO:0007669"/>
    <property type="project" value="TreeGrafter"/>
</dbReference>
<keyword evidence="9" id="KW-0808">Transferase</keyword>
<feature type="transmembrane region" description="Helical" evidence="7">
    <location>
        <begin position="202"/>
        <end position="221"/>
    </location>
</feature>
<dbReference type="GO" id="GO:0005886">
    <property type="term" value="C:plasma membrane"/>
    <property type="evidence" value="ECO:0007669"/>
    <property type="project" value="UniProtKB-SubCell"/>
</dbReference>
<feature type="transmembrane region" description="Helical" evidence="7">
    <location>
        <begin position="233"/>
        <end position="252"/>
    </location>
</feature>
<evidence type="ECO:0000256" key="6">
    <source>
        <dbReference type="ARBA" id="ARBA00023136"/>
    </source>
</evidence>
<keyword evidence="9" id="KW-0012">Acyltransferase</keyword>
<dbReference type="PANTHER" id="PTHR40074:SF2">
    <property type="entry name" value="O-ACETYLTRANSFERASE WECH"/>
    <property type="match status" value="1"/>
</dbReference>
<dbReference type="Proteomes" id="UP000256304">
    <property type="component" value="Unassembled WGS sequence"/>
</dbReference>
<keyword evidence="5 7" id="KW-1133">Transmembrane helix</keyword>
<evidence type="ECO:0000256" key="3">
    <source>
        <dbReference type="ARBA" id="ARBA00022475"/>
    </source>
</evidence>
<dbReference type="Pfam" id="PF01757">
    <property type="entry name" value="Acyl_transf_3"/>
    <property type="match status" value="1"/>
</dbReference>
<feature type="transmembrane region" description="Helical" evidence="7">
    <location>
        <begin position="323"/>
        <end position="345"/>
    </location>
</feature>
<keyword evidence="6 7" id="KW-0472">Membrane</keyword>
<reference evidence="9 10" key="1">
    <citation type="submission" date="2018-08" db="EMBL/GenBank/DDBJ databases">
        <title>Genomic Encyclopedia of Type Strains, Phase III (KMG-III): the genomes of soil and plant-associated and newly described type strains.</title>
        <authorList>
            <person name="Whitman W."/>
        </authorList>
    </citation>
    <scope>NUCLEOTIDE SEQUENCE [LARGE SCALE GENOMIC DNA]</scope>
    <source>
        <strain evidence="9 10">CGMCC 1.10966</strain>
    </source>
</reference>
<feature type="transmembrane region" description="Helical" evidence="7">
    <location>
        <begin position="130"/>
        <end position="151"/>
    </location>
</feature>
<comment type="caution">
    <text evidence="9">The sequence shown here is derived from an EMBL/GenBank/DDBJ whole genome shotgun (WGS) entry which is preliminary data.</text>
</comment>
<evidence type="ECO:0000313" key="9">
    <source>
        <dbReference type="EMBL" id="REE57509.1"/>
    </source>
</evidence>
<dbReference type="RefSeq" id="WP_116192343.1">
    <property type="nucleotide sequence ID" value="NZ_QTTN01000053.1"/>
</dbReference>